<feature type="compositionally biased region" description="Basic and acidic residues" evidence="1">
    <location>
        <begin position="1"/>
        <end position="23"/>
    </location>
</feature>
<dbReference type="Proteomes" id="UP000305948">
    <property type="component" value="Unassembled WGS sequence"/>
</dbReference>
<sequence length="160" mass="18303">MKADGQDPTKGRLLPTRREDAKQKSRVAVTPEMDPLSPSISLWLAHATSDSLYATETCQCSTSWTRSLKCCSQSAHTRMAVTTMPYPSCHRPLCRTNRRHLSEYLQRLFSNTSMTPVRLIGIHALASYFLFTTPRRFHLPASMYRRSRLRQRVSELNNTA</sequence>
<name>A0A5C3NK05_9AGAM</name>
<evidence type="ECO:0000313" key="3">
    <source>
        <dbReference type="Proteomes" id="UP000305948"/>
    </source>
</evidence>
<dbReference type="EMBL" id="ML213503">
    <property type="protein sequence ID" value="TFK57237.1"/>
    <property type="molecule type" value="Genomic_DNA"/>
</dbReference>
<proteinExistence type="predicted"/>
<reference evidence="2 3" key="1">
    <citation type="journal article" date="2019" name="Nat. Ecol. Evol.">
        <title>Megaphylogeny resolves global patterns of mushroom evolution.</title>
        <authorList>
            <person name="Varga T."/>
            <person name="Krizsan K."/>
            <person name="Foldi C."/>
            <person name="Dima B."/>
            <person name="Sanchez-Garcia M."/>
            <person name="Sanchez-Ramirez S."/>
            <person name="Szollosi G.J."/>
            <person name="Szarkandi J.G."/>
            <person name="Papp V."/>
            <person name="Albert L."/>
            <person name="Andreopoulos W."/>
            <person name="Angelini C."/>
            <person name="Antonin V."/>
            <person name="Barry K.W."/>
            <person name="Bougher N.L."/>
            <person name="Buchanan P."/>
            <person name="Buyck B."/>
            <person name="Bense V."/>
            <person name="Catcheside P."/>
            <person name="Chovatia M."/>
            <person name="Cooper J."/>
            <person name="Damon W."/>
            <person name="Desjardin D."/>
            <person name="Finy P."/>
            <person name="Geml J."/>
            <person name="Haridas S."/>
            <person name="Hughes K."/>
            <person name="Justo A."/>
            <person name="Karasinski D."/>
            <person name="Kautmanova I."/>
            <person name="Kiss B."/>
            <person name="Kocsube S."/>
            <person name="Kotiranta H."/>
            <person name="LaButti K.M."/>
            <person name="Lechner B.E."/>
            <person name="Liimatainen K."/>
            <person name="Lipzen A."/>
            <person name="Lukacs Z."/>
            <person name="Mihaltcheva S."/>
            <person name="Morgado L.N."/>
            <person name="Niskanen T."/>
            <person name="Noordeloos M.E."/>
            <person name="Ohm R.A."/>
            <person name="Ortiz-Santana B."/>
            <person name="Ovrebo C."/>
            <person name="Racz N."/>
            <person name="Riley R."/>
            <person name="Savchenko A."/>
            <person name="Shiryaev A."/>
            <person name="Soop K."/>
            <person name="Spirin V."/>
            <person name="Szebenyi C."/>
            <person name="Tomsovsky M."/>
            <person name="Tulloss R.E."/>
            <person name="Uehling J."/>
            <person name="Grigoriev I.V."/>
            <person name="Vagvolgyi C."/>
            <person name="Papp T."/>
            <person name="Martin F.M."/>
            <person name="Miettinen O."/>
            <person name="Hibbett D.S."/>
            <person name="Nagy L.G."/>
        </authorList>
    </citation>
    <scope>NUCLEOTIDE SEQUENCE [LARGE SCALE GENOMIC DNA]</scope>
    <source>
        <strain evidence="2 3">OMC1185</strain>
    </source>
</reference>
<accession>A0A5C3NK05</accession>
<evidence type="ECO:0000313" key="2">
    <source>
        <dbReference type="EMBL" id="TFK57237.1"/>
    </source>
</evidence>
<dbReference type="AlphaFoldDB" id="A0A5C3NK05"/>
<protein>
    <submittedName>
        <fullName evidence="2">Uncharacterized protein</fullName>
    </submittedName>
</protein>
<gene>
    <name evidence="2" type="ORF">OE88DRAFT_108749</name>
</gene>
<organism evidence="2 3">
    <name type="scientific">Heliocybe sulcata</name>
    <dbReference type="NCBI Taxonomy" id="5364"/>
    <lineage>
        <taxon>Eukaryota</taxon>
        <taxon>Fungi</taxon>
        <taxon>Dikarya</taxon>
        <taxon>Basidiomycota</taxon>
        <taxon>Agaricomycotina</taxon>
        <taxon>Agaricomycetes</taxon>
        <taxon>Gloeophyllales</taxon>
        <taxon>Gloeophyllaceae</taxon>
        <taxon>Heliocybe</taxon>
    </lineage>
</organism>
<evidence type="ECO:0000256" key="1">
    <source>
        <dbReference type="SAM" id="MobiDB-lite"/>
    </source>
</evidence>
<keyword evidence="3" id="KW-1185">Reference proteome</keyword>
<feature type="region of interest" description="Disordered" evidence="1">
    <location>
        <begin position="1"/>
        <end position="33"/>
    </location>
</feature>